<evidence type="ECO:0000256" key="1">
    <source>
        <dbReference type="ARBA" id="ARBA00006625"/>
    </source>
</evidence>
<comment type="similarity">
    <text evidence="1">Belongs to the peptidase C59 family.</text>
</comment>
<gene>
    <name evidence="6" type="ORF">THAOC_17259</name>
</gene>
<dbReference type="PANTHER" id="PTHR35527:SF2">
    <property type="entry name" value="HYDROLASE"/>
    <property type="match status" value="1"/>
</dbReference>
<evidence type="ECO:0000256" key="3">
    <source>
        <dbReference type="SAM" id="MobiDB-lite"/>
    </source>
</evidence>
<dbReference type="GO" id="GO:0016787">
    <property type="term" value="F:hydrolase activity"/>
    <property type="evidence" value="ECO:0007669"/>
    <property type="project" value="UniProtKB-KW"/>
</dbReference>
<dbReference type="EMBL" id="AGNL01019092">
    <property type="protein sequence ID" value="EJK62144.1"/>
    <property type="molecule type" value="Genomic_DNA"/>
</dbReference>
<evidence type="ECO:0000256" key="2">
    <source>
        <dbReference type="ARBA" id="ARBA00022801"/>
    </source>
</evidence>
<keyword evidence="7" id="KW-1185">Reference proteome</keyword>
<dbReference type="Proteomes" id="UP000266841">
    <property type="component" value="Unassembled WGS sequence"/>
</dbReference>
<dbReference type="InterPro" id="IPR029055">
    <property type="entry name" value="Ntn_hydrolases_N"/>
</dbReference>
<dbReference type="PANTHER" id="PTHR35527">
    <property type="entry name" value="CHOLOYLGLYCINE HYDROLASE"/>
    <property type="match status" value="1"/>
</dbReference>
<dbReference type="Pfam" id="PF02275">
    <property type="entry name" value="CBAH"/>
    <property type="match status" value="1"/>
</dbReference>
<dbReference type="AlphaFoldDB" id="K0SB52"/>
<feature type="compositionally biased region" description="Acidic residues" evidence="3">
    <location>
        <begin position="369"/>
        <end position="393"/>
    </location>
</feature>
<evidence type="ECO:0000313" key="6">
    <source>
        <dbReference type="EMBL" id="EJK62144.1"/>
    </source>
</evidence>
<dbReference type="Gene3D" id="3.60.60.10">
    <property type="entry name" value="Penicillin V Acylase, Chain A"/>
    <property type="match status" value="1"/>
</dbReference>
<dbReference type="InterPro" id="IPR052193">
    <property type="entry name" value="Peptidase_C59"/>
</dbReference>
<keyword evidence="4" id="KW-0732">Signal</keyword>
<evidence type="ECO:0000259" key="5">
    <source>
        <dbReference type="Pfam" id="PF02275"/>
    </source>
</evidence>
<evidence type="ECO:0000256" key="4">
    <source>
        <dbReference type="SAM" id="SignalP"/>
    </source>
</evidence>
<sequence>MNLSRSLALALSSSTLTTVEGCSRVFQNKYDPKELDGGVGDSSVTWTSQYGSVTSSAAGFFMGENPKGASYGYVPPGAACTPTSFGDDLTTDGVNEAGLGAHLLYLGHEDGTEWVTEPSDEPIDISVARWIRYVLDNFATVDEAVTAMSGLKTRQEAVCRVDGDTEDELNGFVFGLHMAIEDATGDSAVVEHVGGVWQFYHNKDGLNTEVMTNDPTFDKHKEFLSQYEHWGGDKPLDDKHLPGGTNSPARFLRLEYLLHYTPEPKNSIEAIANVRSMINNSNVPFGAPYKDGVYPTWWTSFIDTQDKVYYFDWLYTPNMIWIRLEDIDWETLEAPLYLDPKHDVDLAGHVLCDFMTHDDEDPGLPVCNEEGDDDEEGDDEEGYDEEEGDEEEAGGPYLRQTF</sequence>
<reference evidence="6 7" key="1">
    <citation type="journal article" date="2012" name="Genome Biol.">
        <title>Genome and low-iron response of an oceanic diatom adapted to chronic iron limitation.</title>
        <authorList>
            <person name="Lommer M."/>
            <person name="Specht M."/>
            <person name="Roy A.S."/>
            <person name="Kraemer L."/>
            <person name="Andreson R."/>
            <person name="Gutowska M.A."/>
            <person name="Wolf J."/>
            <person name="Bergner S.V."/>
            <person name="Schilhabel M.B."/>
            <person name="Klostermeier U.C."/>
            <person name="Beiko R.G."/>
            <person name="Rosenstiel P."/>
            <person name="Hippler M."/>
            <person name="Laroche J."/>
        </authorList>
    </citation>
    <scope>NUCLEOTIDE SEQUENCE [LARGE SCALE GENOMIC DNA]</scope>
    <source>
        <strain evidence="6 7">CCMP1005</strain>
    </source>
</reference>
<feature type="chain" id="PRO_5003836969" description="Choloylglycine hydrolase/NAAA C-terminal domain-containing protein" evidence="4">
    <location>
        <begin position="22"/>
        <end position="402"/>
    </location>
</feature>
<dbReference type="InterPro" id="IPR029132">
    <property type="entry name" value="CBAH/NAAA_C"/>
</dbReference>
<evidence type="ECO:0000313" key="7">
    <source>
        <dbReference type="Proteomes" id="UP000266841"/>
    </source>
</evidence>
<accession>K0SB52</accession>
<organism evidence="6 7">
    <name type="scientific">Thalassiosira oceanica</name>
    <name type="common">Marine diatom</name>
    <dbReference type="NCBI Taxonomy" id="159749"/>
    <lineage>
        <taxon>Eukaryota</taxon>
        <taxon>Sar</taxon>
        <taxon>Stramenopiles</taxon>
        <taxon>Ochrophyta</taxon>
        <taxon>Bacillariophyta</taxon>
        <taxon>Coscinodiscophyceae</taxon>
        <taxon>Thalassiosirophycidae</taxon>
        <taxon>Thalassiosirales</taxon>
        <taxon>Thalassiosiraceae</taxon>
        <taxon>Thalassiosira</taxon>
    </lineage>
</organism>
<comment type="caution">
    <text evidence="6">The sequence shown here is derived from an EMBL/GenBank/DDBJ whole genome shotgun (WGS) entry which is preliminary data.</text>
</comment>
<feature type="signal peptide" evidence="4">
    <location>
        <begin position="1"/>
        <end position="21"/>
    </location>
</feature>
<dbReference type="SUPFAM" id="SSF56235">
    <property type="entry name" value="N-terminal nucleophile aminohydrolases (Ntn hydrolases)"/>
    <property type="match status" value="1"/>
</dbReference>
<keyword evidence="2" id="KW-0378">Hydrolase</keyword>
<feature type="domain" description="Choloylglycine hydrolase/NAAA C-terminal" evidence="5">
    <location>
        <begin position="89"/>
        <end position="330"/>
    </location>
</feature>
<dbReference type="OrthoDB" id="63199at2759"/>
<proteinExistence type="inferred from homology"/>
<dbReference type="eggNOG" id="ENOG502RXDA">
    <property type="taxonomic scope" value="Eukaryota"/>
</dbReference>
<feature type="region of interest" description="Disordered" evidence="3">
    <location>
        <begin position="360"/>
        <end position="402"/>
    </location>
</feature>
<protein>
    <recommendedName>
        <fullName evidence="5">Choloylglycine hydrolase/NAAA C-terminal domain-containing protein</fullName>
    </recommendedName>
</protein>
<name>K0SB52_THAOC</name>